<name>A0A418WFW5_9PROT</name>
<reference evidence="3 4" key="1">
    <citation type="submission" date="2018-09" db="EMBL/GenBank/DDBJ databases">
        <authorList>
            <person name="Zhu H."/>
        </authorList>
    </citation>
    <scope>NUCLEOTIDE SEQUENCE [LARGE SCALE GENOMIC DNA]</scope>
    <source>
        <strain evidence="3 4">K1W22B-8</strain>
    </source>
</reference>
<dbReference type="CDD" id="cd01014">
    <property type="entry name" value="nicotinamidase_related"/>
    <property type="match status" value="1"/>
</dbReference>
<dbReference type="AlphaFoldDB" id="A0A418WFW5"/>
<dbReference type="GO" id="GO:0016787">
    <property type="term" value="F:hydrolase activity"/>
    <property type="evidence" value="ECO:0007669"/>
    <property type="project" value="UniProtKB-KW"/>
</dbReference>
<dbReference type="Proteomes" id="UP000284605">
    <property type="component" value="Unassembled WGS sequence"/>
</dbReference>
<sequence length="182" mass="19181">MTKQALIVVDIQNDYFPGGKWPLHEMDAAADNAARLIAAARAKGDLVVHVRHEFATAEAPFFAPGSPGAAIHAKVHNQDSEPVVLKHQVNAFRDTGLEPLLDAAGIEEVVICGAMSHMCVDAATRAAADLGYKVTVIHDACASRDLDFNGVQVPAAQAHAAFMAALGFAYATLSSTRDHLAA</sequence>
<keyword evidence="1 3" id="KW-0378">Hydrolase</keyword>
<dbReference type="InterPro" id="IPR036380">
    <property type="entry name" value="Isochorismatase-like_sf"/>
</dbReference>
<dbReference type="InterPro" id="IPR000868">
    <property type="entry name" value="Isochorismatase-like_dom"/>
</dbReference>
<organism evidence="3 4">
    <name type="scientific">Oleomonas cavernae</name>
    <dbReference type="NCBI Taxonomy" id="2320859"/>
    <lineage>
        <taxon>Bacteria</taxon>
        <taxon>Pseudomonadati</taxon>
        <taxon>Pseudomonadota</taxon>
        <taxon>Alphaproteobacteria</taxon>
        <taxon>Acetobacterales</taxon>
        <taxon>Acetobacteraceae</taxon>
        <taxon>Oleomonas</taxon>
    </lineage>
</organism>
<protein>
    <submittedName>
        <fullName evidence="3">Cysteine hydrolase</fullName>
    </submittedName>
</protein>
<dbReference type="OrthoDB" id="9794942at2"/>
<dbReference type="InterPro" id="IPR050272">
    <property type="entry name" value="Isochorismatase-like_hydrls"/>
</dbReference>
<dbReference type="PANTHER" id="PTHR43540:SF1">
    <property type="entry name" value="ISOCHORISMATASE HYDROLASE"/>
    <property type="match status" value="1"/>
</dbReference>
<dbReference type="SUPFAM" id="SSF52499">
    <property type="entry name" value="Isochorismatase-like hydrolases"/>
    <property type="match status" value="1"/>
</dbReference>
<gene>
    <name evidence="3" type="ORF">D3874_19615</name>
</gene>
<dbReference type="PANTHER" id="PTHR43540">
    <property type="entry name" value="PEROXYUREIDOACRYLATE/UREIDOACRYLATE AMIDOHYDROLASE-RELATED"/>
    <property type="match status" value="1"/>
</dbReference>
<dbReference type="Pfam" id="PF00857">
    <property type="entry name" value="Isochorismatase"/>
    <property type="match status" value="1"/>
</dbReference>
<accession>A0A418WFW5</accession>
<keyword evidence="4" id="KW-1185">Reference proteome</keyword>
<dbReference type="RefSeq" id="WP_119779912.1">
    <property type="nucleotide sequence ID" value="NZ_QYUK01000011.1"/>
</dbReference>
<evidence type="ECO:0000313" key="3">
    <source>
        <dbReference type="EMBL" id="RJF88911.1"/>
    </source>
</evidence>
<feature type="domain" description="Isochorismatase-like" evidence="2">
    <location>
        <begin position="5"/>
        <end position="147"/>
    </location>
</feature>
<proteinExistence type="predicted"/>
<evidence type="ECO:0000256" key="1">
    <source>
        <dbReference type="ARBA" id="ARBA00022801"/>
    </source>
</evidence>
<evidence type="ECO:0000259" key="2">
    <source>
        <dbReference type="Pfam" id="PF00857"/>
    </source>
</evidence>
<dbReference type="EMBL" id="QYUK01000011">
    <property type="protein sequence ID" value="RJF88911.1"/>
    <property type="molecule type" value="Genomic_DNA"/>
</dbReference>
<evidence type="ECO:0000313" key="4">
    <source>
        <dbReference type="Proteomes" id="UP000284605"/>
    </source>
</evidence>
<comment type="caution">
    <text evidence="3">The sequence shown here is derived from an EMBL/GenBank/DDBJ whole genome shotgun (WGS) entry which is preliminary data.</text>
</comment>
<dbReference type="Gene3D" id="3.40.50.850">
    <property type="entry name" value="Isochorismatase-like"/>
    <property type="match status" value="1"/>
</dbReference>